<dbReference type="GO" id="GO:0033281">
    <property type="term" value="C:TAT protein transport complex"/>
    <property type="evidence" value="ECO:0007669"/>
    <property type="project" value="UniProtKB-UniRule"/>
</dbReference>
<comment type="similarity">
    <text evidence="7">Belongs to the TatC family.</text>
</comment>
<dbReference type="HAMAP" id="MF_00902">
    <property type="entry name" value="TatC"/>
    <property type="match status" value="1"/>
</dbReference>
<dbReference type="GO" id="GO:0065002">
    <property type="term" value="P:intracellular protein transmembrane transport"/>
    <property type="evidence" value="ECO:0007669"/>
    <property type="project" value="TreeGrafter"/>
</dbReference>
<organism evidence="8 9">
    <name type="scientific">Agrococcus sediminis</name>
    <dbReference type="NCBI Taxonomy" id="2599924"/>
    <lineage>
        <taxon>Bacteria</taxon>
        <taxon>Bacillati</taxon>
        <taxon>Actinomycetota</taxon>
        <taxon>Actinomycetes</taxon>
        <taxon>Micrococcales</taxon>
        <taxon>Microbacteriaceae</taxon>
        <taxon>Agrococcus</taxon>
    </lineage>
</organism>
<name>A0A5M8QG63_9MICO</name>
<feature type="transmembrane region" description="Helical" evidence="7">
    <location>
        <begin position="187"/>
        <end position="206"/>
    </location>
</feature>
<feature type="transmembrane region" description="Helical" evidence="7">
    <location>
        <begin position="104"/>
        <end position="125"/>
    </location>
</feature>
<protein>
    <recommendedName>
        <fullName evidence="7">Sec-independent protein translocase protein TatC</fullName>
    </recommendedName>
</protein>
<feature type="transmembrane region" description="Helical" evidence="7">
    <location>
        <begin position="152"/>
        <end position="175"/>
    </location>
</feature>
<comment type="function">
    <text evidence="7">Part of the twin-arginine translocation (Tat) system that transports large folded proteins containing a characteristic twin-arginine motif in their signal peptide across membranes. Together with TatB, TatC is part of a receptor directly interacting with Tat signal peptides.</text>
</comment>
<dbReference type="NCBIfam" id="TIGR00945">
    <property type="entry name" value="tatC"/>
    <property type="match status" value="1"/>
</dbReference>
<dbReference type="OrthoDB" id="9777044at2"/>
<dbReference type="GO" id="GO:0009977">
    <property type="term" value="F:proton motive force dependent protein transmembrane transporter activity"/>
    <property type="evidence" value="ECO:0007669"/>
    <property type="project" value="TreeGrafter"/>
</dbReference>
<comment type="subcellular location">
    <subcellularLocation>
        <location evidence="7">Cell membrane</location>
        <topology evidence="7">Multi-pass membrane protein</topology>
    </subcellularLocation>
    <subcellularLocation>
        <location evidence="1">Membrane</location>
        <topology evidence="1">Multi-pass membrane protein</topology>
    </subcellularLocation>
</comment>
<dbReference type="GO" id="GO:0043953">
    <property type="term" value="P:protein transport by the Tat complex"/>
    <property type="evidence" value="ECO:0007669"/>
    <property type="project" value="UniProtKB-UniRule"/>
</dbReference>
<gene>
    <name evidence="7 8" type="primary">tatC</name>
    <name evidence="8" type="ORF">FQ330_06085</name>
</gene>
<dbReference type="PROSITE" id="PS51257">
    <property type="entry name" value="PROKAR_LIPOPROTEIN"/>
    <property type="match status" value="1"/>
</dbReference>
<dbReference type="Proteomes" id="UP000323221">
    <property type="component" value="Unassembled WGS sequence"/>
</dbReference>
<keyword evidence="4 7" id="KW-1133">Transmembrane helix</keyword>
<comment type="subunit">
    <text evidence="7">The Tat system comprises two distinct complexes: a TatABC complex, containing multiple copies of TatA, TatB and TatC subunits, and a separate TatA complex, containing only TatA subunits. Substrates initially bind to the TatABC complex, which probably triggers association of the separate TatA complex to form the active translocon.</text>
</comment>
<keyword evidence="7" id="KW-1003">Cell membrane</keyword>
<keyword evidence="2 7" id="KW-0812">Transmembrane</keyword>
<evidence type="ECO:0000256" key="4">
    <source>
        <dbReference type="ARBA" id="ARBA00022989"/>
    </source>
</evidence>
<reference evidence="8 9" key="1">
    <citation type="submission" date="2019-08" db="EMBL/GenBank/DDBJ databases">
        <title>Agrococcus lahaulensis sp. nov., isolated from a cold desert of the Indian Himalayas.</title>
        <authorList>
            <person name="Qu J.H."/>
        </authorList>
    </citation>
    <scope>NUCLEOTIDE SEQUENCE [LARGE SCALE GENOMIC DNA]</scope>
    <source>
        <strain evidence="8 9">NS18</strain>
    </source>
</reference>
<evidence type="ECO:0000256" key="1">
    <source>
        <dbReference type="ARBA" id="ARBA00004141"/>
    </source>
</evidence>
<dbReference type="Pfam" id="PF00902">
    <property type="entry name" value="TatC"/>
    <property type="match status" value="1"/>
</dbReference>
<evidence type="ECO:0000256" key="2">
    <source>
        <dbReference type="ARBA" id="ARBA00022692"/>
    </source>
</evidence>
<dbReference type="PANTHER" id="PTHR30371:SF0">
    <property type="entry name" value="SEC-INDEPENDENT PROTEIN TRANSLOCASE PROTEIN TATC, CHLOROPLASTIC-RELATED"/>
    <property type="match status" value="1"/>
</dbReference>
<evidence type="ECO:0000256" key="5">
    <source>
        <dbReference type="ARBA" id="ARBA00023010"/>
    </source>
</evidence>
<sequence>MRLGEHLVELRRRLLISAAAVLACTVAGFFVVDWLLEVLQRPLTELAEQGRITDLLYTTVTQAFDLKLRIAITTGVIVASPVWLYQLIRFFLPGLRTNERKYVFGFLAAALPLFLAGCAAGWFVFPHIVQLLVQIAPVGSLSYLDATIYYDFAFKLLLAVGVGFVLPVFLVVLNFAGVVTGRGILRAWRWAVIAITLFTAMATPAADVMSMFLLAIPMLALYFGAAGIAIWHDRRLEKRAAAKVDA</sequence>
<dbReference type="AlphaFoldDB" id="A0A5M8QG63"/>
<feature type="transmembrane region" description="Helical" evidence="7">
    <location>
        <begin position="12"/>
        <end position="36"/>
    </location>
</feature>
<evidence type="ECO:0000313" key="9">
    <source>
        <dbReference type="Proteomes" id="UP000323221"/>
    </source>
</evidence>
<dbReference type="EMBL" id="VOIR01000013">
    <property type="protein sequence ID" value="KAA6433920.1"/>
    <property type="molecule type" value="Genomic_DNA"/>
</dbReference>
<evidence type="ECO:0000256" key="6">
    <source>
        <dbReference type="ARBA" id="ARBA00023136"/>
    </source>
</evidence>
<accession>A0A5M8QG63</accession>
<keyword evidence="9" id="KW-1185">Reference proteome</keyword>
<evidence type="ECO:0000313" key="8">
    <source>
        <dbReference type="EMBL" id="KAA6433920.1"/>
    </source>
</evidence>
<comment type="caution">
    <text evidence="8">The sequence shown here is derived from an EMBL/GenBank/DDBJ whole genome shotgun (WGS) entry which is preliminary data.</text>
</comment>
<keyword evidence="3 7" id="KW-0653">Protein transport</keyword>
<dbReference type="PANTHER" id="PTHR30371">
    <property type="entry name" value="SEC-INDEPENDENT PROTEIN TRANSLOCASE PROTEIN TATC"/>
    <property type="match status" value="1"/>
</dbReference>
<dbReference type="PRINTS" id="PR01840">
    <property type="entry name" value="TATCFAMILY"/>
</dbReference>
<keyword evidence="6 7" id="KW-0472">Membrane</keyword>
<keyword evidence="7" id="KW-0813">Transport</keyword>
<evidence type="ECO:0000256" key="3">
    <source>
        <dbReference type="ARBA" id="ARBA00022927"/>
    </source>
</evidence>
<keyword evidence="5 7" id="KW-0811">Translocation</keyword>
<proteinExistence type="inferred from homology"/>
<feature type="transmembrane region" description="Helical" evidence="7">
    <location>
        <begin position="212"/>
        <end position="231"/>
    </location>
</feature>
<evidence type="ECO:0000256" key="7">
    <source>
        <dbReference type="HAMAP-Rule" id="MF_00902"/>
    </source>
</evidence>
<feature type="transmembrane region" description="Helical" evidence="7">
    <location>
        <begin position="70"/>
        <end position="92"/>
    </location>
</feature>
<dbReference type="InterPro" id="IPR002033">
    <property type="entry name" value="TatC"/>
</dbReference>